<keyword evidence="4" id="KW-0804">Transcription</keyword>
<dbReference type="InterPro" id="IPR000847">
    <property type="entry name" value="LysR_HTH_N"/>
</dbReference>
<feature type="domain" description="HTH lysR-type" evidence="5">
    <location>
        <begin position="4"/>
        <end position="61"/>
    </location>
</feature>
<dbReference type="Pfam" id="PF00126">
    <property type="entry name" value="HTH_1"/>
    <property type="match status" value="1"/>
</dbReference>
<dbReference type="SUPFAM" id="SSF53850">
    <property type="entry name" value="Periplasmic binding protein-like II"/>
    <property type="match status" value="1"/>
</dbReference>
<dbReference type="InterPro" id="IPR005119">
    <property type="entry name" value="LysR_subst-bd"/>
</dbReference>
<evidence type="ECO:0000313" key="7">
    <source>
        <dbReference type="Proteomes" id="UP000244069"/>
    </source>
</evidence>
<evidence type="ECO:0000256" key="4">
    <source>
        <dbReference type="ARBA" id="ARBA00023163"/>
    </source>
</evidence>
<dbReference type="PANTHER" id="PTHR30537">
    <property type="entry name" value="HTH-TYPE TRANSCRIPTIONAL REGULATOR"/>
    <property type="match status" value="1"/>
</dbReference>
<keyword evidence="7" id="KW-1185">Reference proteome</keyword>
<dbReference type="AlphaFoldDB" id="A0A2T6AVA2"/>
<dbReference type="GO" id="GO:0043565">
    <property type="term" value="F:sequence-specific DNA binding"/>
    <property type="evidence" value="ECO:0007669"/>
    <property type="project" value="TreeGrafter"/>
</dbReference>
<dbReference type="SUPFAM" id="SSF46785">
    <property type="entry name" value="Winged helix' DNA-binding domain"/>
    <property type="match status" value="1"/>
</dbReference>
<sequence length="276" mass="29887">MKEPDLDDLRLFLAVADAGGLGSAARATGTSAPTLSRRMAALERRLNERLFERGPRGYALTAAGRSLAEDVAGLRQVQARLARRMSSPTLPRVRITAGLWTSRFIARQLGTARAPDAAWVPEIVASNATVDIARREADIGIRNRRPDQPWMAARRTIPIRYAVFAKNPDITGYIALPRGAADTPSGRWLRAHHESEIVTTASDMAFAREMAASGLGRVVLPTFAGAECDLVQIGPVIDALTHDEWLVSHHDGRHDPPVRAALDCLAGLLGDATLRP</sequence>
<comment type="similarity">
    <text evidence="1">Belongs to the LysR transcriptional regulatory family.</text>
</comment>
<dbReference type="OrthoDB" id="9796526at2"/>
<comment type="caution">
    <text evidence="6">The sequence shown here is derived from an EMBL/GenBank/DDBJ whole genome shotgun (WGS) entry which is preliminary data.</text>
</comment>
<evidence type="ECO:0000256" key="1">
    <source>
        <dbReference type="ARBA" id="ARBA00009437"/>
    </source>
</evidence>
<keyword evidence="2" id="KW-0805">Transcription regulation</keyword>
<keyword evidence="3" id="KW-0238">DNA-binding</keyword>
<dbReference type="InterPro" id="IPR036388">
    <property type="entry name" value="WH-like_DNA-bd_sf"/>
</dbReference>
<dbReference type="Pfam" id="PF03466">
    <property type="entry name" value="LysR_substrate"/>
    <property type="match status" value="1"/>
</dbReference>
<organism evidence="6 7">
    <name type="scientific">Allosediminivita pacifica</name>
    <dbReference type="NCBI Taxonomy" id="1267769"/>
    <lineage>
        <taxon>Bacteria</taxon>
        <taxon>Pseudomonadati</taxon>
        <taxon>Pseudomonadota</taxon>
        <taxon>Alphaproteobacteria</taxon>
        <taxon>Rhodobacterales</taxon>
        <taxon>Paracoccaceae</taxon>
        <taxon>Allosediminivita</taxon>
    </lineage>
</organism>
<proteinExistence type="inferred from homology"/>
<dbReference type="InterPro" id="IPR036390">
    <property type="entry name" value="WH_DNA-bd_sf"/>
</dbReference>
<dbReference type="GO" id="GO:0003700">
    <property type="term" value="F:DNA-binding transcription factor activity"/>
    <property type="evidence" value="ECO:0007669"/>
    <property type="project" value="InterPro"/>
</dbReference>
<evidence type="ECO:0000256" key="2">
    <source>
        <dbReference type="ARBA" id="ARBA00023015"/>
    </source>
</evidence>
<evidence type="ECO:0000259" key="5">
    <source>
        <dbReference type="PROSITE" id="PS50931"/>
    </source>
</evidence>
<dbReference type="EMBL" id="QBKN01000011">
    <property type="protein sequence ID" value="PTX47750.1"/>
    <property type="molecule type" value="Genomic_DNA"/>
</dbReference>
<dbReference type="InterPro" id="IPR058163">
    <property type="entry name" value="LysR-type_TF_proteobact-type"/>
</dbReference>
<dbReference type="RefSeq" id="WP_107976147.1">
    <property type="nucleotide sequence ID" value="NZ_BMEZ01000013.1"/>
</dbReference>
<reference evidence="6 7" key="1">
    <citation type="submission" date="2018-04" db="EMBL/GenBank/DDBJ databases">
        <title>Genomic Encyclopedia of Archaeal and Bacterial Type Strains, Phase II (KMG-II): from individual species to whole genera.</title>
        <authorList>
            <person name="Goeker M."/>
        </authorList>
    </citation>
    <scope>NUCLEOTIDE SEQUENCE [LARGE SCALE GENOMIC DNA]</scope>
    <source>
        <strain evidence="6 7">DSM 29329</strain>
    </source>
</reference>
<protein>
    <submittedName>
        <fullName evidence="6">LysR family transcriptional regulator</fullName>
    </submittedName>
</protein>
<evidence type="ECO:0000313" key="6">
    <source>
        <dbReference type="EMBL" id="PTX47750.1"/>
    </source>
</evidence>
<dbReference type="PANTHER" id="PTHR30537:SF3">
    <property type="entry name" value="TRANSCRIPTIONAL REGULATORY PROTEIN"/>
    <property type="match status" value="1"/>
</dbReference>
<evidence type="ECO:0000256" key="3">
    <source>
        <dbReference type="ARBA" id="ARBA00023125"/>
    </source>
</evidence>
<accession>A0A2T6AVA2</accession>
<gene>
    <name evidence="6" type="ORF">C8N44_11179</name>
</gene>
<name>A0A2T6AVA2_9RHOB</name>
<dbReference type="PROSITE" id="PS50931">
    <property type="entry name" value="HTH_LYSR"/>
    <property type="match status" value="1"/>
</dbReference>
<dbReference type="GO" id="GO:0006351">
    <property type="term" value="P:DNA-templated transcription"/>
    <property type="evidence" value="ECO:0007669"/>
    <property type="project" value="TreeGrafter"/>
</dbReference>
<dbReference type="Proteomes" id="UP000244069">
    <property type="component" value="Unassembled WGS sequence"/>
</dbReference>
<dbReference type="Gene3D" id="1.10.10.10">
    <property type="entry name" value="Winged helix-like DNA-binding domain superfamily/Winged helix DNA-binding domain"/>
    <property type="match status" value="1"/>
</dbReference>
<dbReference type="Gene3D" id="3.40.190.290">
    <property type="match status" value="1"/>
</dbReference>